<feature type="binding site" evidence="7 10">
    <location>
        <position position="101"/>
    </location>
    <ligand>
        <name>Mg(2+)</name>
        <dbReference type="ChEBI" id="CHEBI:18420"/>
    </ligand>
</feature>
<dbReference type="InterPro" id="IPR015813">
    <property type="entry name" value="Pyrv/PenolPyrv_kinase-like_dom"/>
</dbReference>
<feature type="binding site" evidence="7 9">
    <location>
        <begin position="62"/>
        <end position="63"/>
    </location>
    <ligand>
        <name>3-methyl-2-oxobutanoate</name>
        <dbReference type="ChEBI" id="CHEBI:11851"/>
    </ligand>
</feature>
<name>A0AAX2AH15_9BACT</name>
<evidence type="ECO:0000256" key="9">
    <source>
        <dbReference type="PIRSR" id="PIRSR000388-2"/>
    </source>
</evidence>
<dbReference type="GO" id="GO:0005737">
    <property type="term" value="C:cytoplasm"/>
    <property type="evidence" value="ECO:0007669"/>
    <property type="project" value="UniProtKB-SubCell"/>
</dbReference>
<evidence type="ECO:0000256" key="5">
    <source>
        <dbReference type="ARBA" id="ARBA00022679"/>
    </source>
</evidence>
<evidence type="ECO:0000256" key="3">
    <source>
        <dbReference type="ARBA" id="ARBA00011424"/>
    </source>
</evidence>
<gene>
    <name evidence="7 11" type="primary">panB</name>
    <name evidence="11" type="ORF">CP985_08785</name>
</gene>
<feature type="binding site" evidence="7 10">
    <location>
        <position position="132"/>
    </location>
    <ligand>
        <name>Mg(2+)</name>
        <dbReference type="ChEBI" id="CHEBI:18420"/>
    </ligand>
</feature>
<dbReference type="RefSeq" id="WP_114842556.1">
    <property type="nucleotide sequence ID" value="NZ_CP031219.1"/>
</dbReference>
<keyword evidence="7 10" id="KW-0460">Magnesium</keyword>
<sequence>MSIIKNDFQEKLASNDITNFEKMNITKIKKAKNIKKLTMITAYDALFAKLFEKIADMILVGDSLNMSFAGKPDTLSATLEQMIYHTNAVCAGAPQAFVILDMPFGTYINKDEALKNAVEVYAKTNAAAIKIEGGEDKAEIIKHLTSNSIAVMGHIGLMPQYVRSEGGYKVRGKTKEDEEQLIKDALAVQNAGAFAIVVEGVLSSVAKKITEAVKIPVIGIGAGNVTDGQVLVWSDMLGFFEEFKPKFVRKYLEGATLVKQAVEQYKSDVQSQAFPAKDEEY</sequence>
<comment type="cofactor">
    <cofactor evidence="7 10">
        <name>Mg(2+)</name>
        <dbReference type="ChEBI" id="CHEBI:18420"/>
    </cofactor>
    <text evidence="7 10">Binds 1 Mg(2+) ion per subunit.</text>
</comment>
<evidence type="ECO:0000256" key="7">
    <source>
        <dbReference type="HAMAP-Rule" id="MF_00156"/>
    </source>
</evidence>
<feature type="binding site" evidence="7 9">
    <location>
        <position position="101"/>
    </location>
    <ligand>
        <name>3-methyl-2-oxobutanoate</name>
        <dbReference type="ChEBI" id="CHEBI:11851"/>
    </ligand>
</feature>
<dbReference type="HAMAP" id="MF_00156">
    <property type="entry name" value="PanB"/>
    <property type="match status" value="1"/>
</dbReference>
<dbReference type="Proteomes" id="UP000290092">
    <property type="component" value="Unassembled WGS sequence"/>
</dbReference>
<dbReference type="EC" id="2.1.2.11" evidence="7"/>
<feature type="binding site" evidence="7 9">
    <location>
        <position position="130"/>
    </location>
    <ligand>
        <name>3-methyl-2-oxobutanoate</name>
        <dbReference type="ChEBI" id="CHEBI:11851"/>
    </ligand>
</feature>
<dbReference type="KEGG" id="amyt:AMYT_2182"/>
<accession>A0AAX2AH15</accession>
<comment type="subunit">
    <text evidence="3 7">Homodecamer; pentamer of dimers.</text>
</comment>
<evidence type="ECO:0000256" key="6">
    <source>
        <dbReference type="ARBA" id="ARBA00056497"/>
    </source>
</evidence>
<evidence type="ECO:0000313" key="12">
    <source>
        <dbReference type="Proteomes" id="UP000290092"/>
    </source>
</evidence>
<dbReference type="PANTHER" id="PTHR20881">
    <property type="entry name" value="3-METHYL-2-OXOBUTANOATE HYDROXYMETHYLTRANSFERASE"/>
    <property type="match status" value="1"/>
</dbReference>
<keyword evidence="7" id="KW-0963">Cytoplasm</keyword>
<comment type="function">
    <text evidence="6 7">Catalyzes the reversible reaction in which hydroxymethyl group from 5,10-methylenetetrahydrofolate is transferred onto alpha-ketoisovalerate to form ketopantoate.</text>
</comment>
<evidence type="ECO:0000256" key="10">
    <source>
        <dbReference type="PIRSR" id="PIRSR000388-3"/>
    </source>
</evidence>
<keyword evidence="5 7" id="KW-0808">Transferase</keyword>
<dbReference type="EMBL" id="NXID01000029">
    <property type="protein sequence ID" value="RXK15450.1"/>
    <property type="molecule type" value="Genomic_DNA"/>
</dbReference>
<dbReference type="GO" id="GO:0000287">
    <property type="term" value="F:magnesium ion binding"/>
    <property type="evidence" value="ECO:0007669"/>
    <property type="project" value="TreeGrafter"/>
</dbReference>
<dbReference type="GO" id="GO:0015940">
    <property type="term" value="P:pantothenate biosynthetic process"/>
    <property type="evidence" value="ECO:0007669"/>
    <property type="project" value="UniProtKB-UniRule"/>
</dbReference>
<dbReference type="CDD" id="cd06557">
    <property type="entry name" value="KPHMT-like"/>
    <property type="match status" value="1"/>
</dbReference>
<proteinExistence type="inferred from homology"/>
<dbReference type="InterPro" id="IPR003700">
    <property type="entry name" value="Pantoate_hydroxy_MeTrfase"/>
</dbReference>
<comment type="pathway">
    <text evidence="1 7">Cofactor biosynthesis; (R)-pantothenate biosynthesis; (R)-pantoate from 3-methyl-2-oxobutanoate: step 1/2.</text>
</comment>
<organism evidence="11 12">
    <name type="scientific">Malaciobacter mytili LMG 24559</name>
    <dbReference type="NCBI Taxonomy" id="1032238"/>
    <lineage>
        <taxon>Bacteria</taxon>
        <taxon>Pseudomonadati</taxon>
        <taxon>Campylobacterota</taxon>
        <taxon>Epsilonproteobacteria</taxon>
        <taxon>Campylobacterales</taxon>
        <taxon>Arcobacteraceae</taxon>
        <taxon>Malaciobacter</taxon>
    </lineage>
</organism>
<dbReference type="PIRSF" id="PIRSF000388">
    <property type="entry name" value="Pantoate_hydroxy_MeTrfase"/>
    <property type="match status" value="1"/>
</dbReference>
<evidence type="ECO:0000256" key="2">
    <source>
        <dbReference type="ARBA" id="ARBA00008676"/>
    </source>
</evidence>
<dbReference type="Pfam" id="PF02548">
    <property type="entry name" value="Pantoate_transf"/>
    <property type="match status" value="1"/>
</dbReference>
<dbReference type="PANTHER" id="PTHR20881:SF0">
    <property type="entry name" value="3-METHYL-2-OXOBUTANOATE HYDROXYMETHYLTRANSFERASE"/>
    <property type="match status" value="1"/>
</dbReference>
<comment type="subcellular location">
    <subcellularLocation>
        <location evidence="7">Cytoplasm</location>
    </subcellularLocation>
</comment>
<keyword evidence="4 7" id="KW-0566">Pantothenate biosynthesis</keyword>
<comment type="caution">
    <text evidence="11">The sequence shown here is derived from an EMBL/GenBank/DDBJ whole genome shotgun (WGS) entry which is preliminary data.</text>
</comment>
<keyword evidence="7 10" id="KW-0479">Metal-binding</keyword>
<comment type="catalytic activity">
    <reaction evidence="7">
        <text>(6R)-5,10-methylene-5,6,7,8-tetrahydrofolate + 3-methyl-2-oxobutanoate + H2O = 2-dehydropantoate + (6S)-5,6,7,8-tetrahydrofolate</text>
        <dbReference type="Rhea" id="RHEA:11824"/>
        <dbReference type="ChEBI" id="CHEBI:11561"/>
        <dbReference type="ChEBI" id="CHEBI:11851"/>
        <dbReference type="ChEBI" id="CHEBI:15377"/>
        <dbReference type="ChEBI" id="CHEBI:15636"/>
        <dbReference type="ChEBI" id="CHEBI:57453"/>
        <dbReference type="EC" id="2.1.2.11"/>
    </reaction>
</comment>
<evidence type="ECO:0000256" key="4">
    <source>
        <dbReference type="ARBA" id="ARBA00022655"/>
    </source>
</evidence>
<dbReference type="GO" id="GO:0003864">
    <property type="term" value="F:3-methyl-2-oxobutanoate hydroxymethyltransferase activity"/>
    <property type="evidence" value="ECO:0007669"/>
    <property type="project" value="UniProtKB-UniRule"/>
</dbReference>
<comment type="similarity">
    <text evidence="2 7">Belongs to the PanB family.</text>
</comment>
<dbReference type="InterPro" id="IPR040442">
    <property type="entry name" value="Pyrv_kinase-like_dom_sf"/>
</dbReference>
<feature type="binding site" evidence="7 10">
    <location>
        <position position="62"/>
    </location>
    <ligand>
        <name>Mg(2+)</name>
        <dbReference type="ChEBI" id="CHEBI:18420"/>
    </ligand>
</feature>
<evidence type="ECO:0000256" key="1">
    <source>
        <dbReference type="ARBA" id="ARBA00005033"/>
    </source>
</evidence>
<dbReference type="SUPFAM" id="SSF51621">
    <property type="entry name" value="Phosphoenolpyruvate/pyruvate domain"/>
    <property type="match status" value="1"/>
</dbReference>
<dbReference type="FunFam" id="3.20.20.60:FF:000003">
    <property type="entry name" value="3-methyl-2-oxobutanoate hydroxymethyltransferase"/>
    <property type="match status" value="1"/>
</dbReference>
<evidence type="ECO:0000256" key="8">
    <source>
        <dbReference type="PIRSR" id="PIRSR000388-1"/>
    </source>
</evidence>
<evidence type="ECO:0000313" key="11">
    <source>
        <dbReference type="EMBL" id="RXK15450.1"/>
    </source>
</evidence>
<dbReference type="Gene3D" id="3.20.20.60">
    <property type="entry name" value="Phosphoenolpyruvate-binding domains"/>
    <property type="match status" value="1"/>
</dbReference>
<keyword evidence="12" id="KW-1185">Reference proteome</keyword>
<dbReference type="NCBIfam" id="NF001452">
    <property type="entry name" value="PRK00311.1"/>
    <property type="match status" value="1"/>
</dbReference>
<feature type="active site" description="Proton acceptor" evidence="7 8">
    <location>
        <position position="199"/>
    </location>
</feature>
<dbReference type="NCBIfam" id="TIGR00222">
    <property type="entry name" value="panB"/>
    <property type="match status" value="1"/>
</dbReference>
<dbReference type="AlphaFoldDB" id="A0AAX2AH15"/>
<reference evidence="11 12" key="1">
    <citation type="submission" date="2017-09" db="EMBL/GenBank/DDBJ databases">
        <title>Genomics of the genus Arcobacter.</title>
        <authorList>
            <person name="Perez-Cataluna A."/>
            <person name="Figueras M.J."/>
            <person name="Salas-Masso N."/>
        </authorList>
    </citation>
    <scope>NUCLEOTIDE SEQUENCE [LARGE SCALE GENOMIC DNA]</scope>
    <source>
        <strain evidence="11 12">CECT 7386</strain>
    </source>
</reference>
<protein>
    <recommendedName>
        <fullName evidence="7">3-methyl-2-oxobutanoate hydroxymethyltransferase</fullName>
        <ecNumber evidence="7">2.1.2.11</ecNumber>
    </recommendedName>
    <alternativeName>
        <fullName evidence="7">Ketopantoate hydroxymethyltransferase</fullName>
        <shortName evidence="7">KPHMT</shortName>
    </alternativeName>
</protein>